<accession>A0A7S0MRC1</accession>
<dbReference type="SMART" id="SM00978">
    <property type="entry name" value="Tim44"/>
    <property type="match status" value="1"/>
</dbReference>
<dbReference type="SUPFAM" id="SSF54427">
    <property type="entry name" value="NTF2-like"/>
    <property type="match status" value="1"/>
</dbReference>
<feature type="domain" description="Tim44-like" evidence="2">
    <location>
        <begin position="102"/>
        <end position="243"/>
    </location>
</feature>
<dbReference type="InterPro" id="IPR007379">
    <property type="entry name" value="Tim44-like_dom"/>
</dbReference>
<feature type="region of interest" description="Disordered" evidence="1">
    <location>
        <begin position="36"/>
        <end position="64"/>
    </location>
</feature>
<dbReference type="Gene3D" id="3.10.450.240">
    <property type="match status" value="1"/>
</dbReference>
<evidence type="ECO:0000259" key="2">
    <source>
        <dbReference type="SMART" id="SM00978"/>
    </source>
</evidence>
<dbReference type="InterPro" id="IPR032710">
    <property type="entry name" value="NTF2-like_dom_sf"/>
</dbReference>
<proteinExistence type="predicted"/>
<evidence type="ECO:0000313" key="3">
    <source>
        <dbReference type="EMBL" id="CAD8648951.1"/>
    </source>
</evidence>
<dbReference type="AlphaFoldDB" id="A0A7S0MRC1"/>
<reference evidence="3" key="1">
    <citation type="submission" date="2021-01" db="EMBL/GenBank/DDBJ databases">
        <authorList>
            <person name="Corre E."/>
            <person name="Pelletier E."/>
            <person name="Niang G."/>
            <person name="Scheremetjew M."/>
            <person name="Finn R."/>
            <person name="Kale V."/>
            <person name="Holt S."/>
            <person name="Cochrane G."/>
            <person name="Meng A."/>
            <person name="Brown T."/>
            <person name="Cohen L."/>
        </authorList>
    </citation>
    <scope>NUCLEOTIDE SEQUENCE</scope>
    <source>
        <strain evidence="3">CCMP722</strain>
    </source>
</reference>
<organism evidence="3">
    <name type="scientific">Pyramimonas obovata</name>
    <dbReference type="NCBI Taxonomy" id="1411642"/>
    <lineage>
        <taxon>Eukaryota</taxon>
        <taxon>Viridiplantae</taxon>
        <taxon>Chlorophyta</taxon>
        <taxon>Pyramimonadophyceae</taxon>
        <taxon>Pyramimonadales</taxon>
        <taxon>Pyramimonadaceae</taxon>
        <taxon>Pyramimonas</taxon>
        <taxon>Pyramimonas incertae sedis</taxon>
    </lineage>
</organism>
<protein>
    <recommendedName>
        <fullName evidence="2">Tim44-like domain-containing protein</fullName>
    </recommendedName>
</protein>
<name>A0A7S0MRC1_9CHLO</name>
<sequence>MLRRARAVCSIATRLHRVEQTKAWCLPAASGFKPPAWARGYRKGNPQDSSQPTEMDEAKPETKEEEAFRLLRGSNTVHRYESKSADLGLVDYFASGWRQLTRQMATATISKADASFDEEDFLDSATDAFVTVNELVGEGKLDALRPLLSDRLHAAISTVHKEYETNELSMSIDVEGIDSAVVEHARLLALEEGESQMRETEGDATEISIKLPDIIWMTGDSMGHPSRYDPNASAGWLVVGVRFKSTERSKIYNKDGMVVADTTDGRGHLWQFIRGPLPPTKQLPSADLQDIPWRVLNFGPPQGGGFVSI</sequence>
<gene>
    <name evidence="3" type="ORF">POBO1169_LOCUS811</name>
</gene>
<evidence type="ECO:0000256" key="1">
    <source>
        <dbReference type="SAM" id="MobiDB-lite"/>
    </source>
</evidence>
<dbReference type="Pfam" id="PF04280">
    <property type="entry name" value="Tim44"/>
    <property type="match status" value="1"/>
</dbReference>
<dbReference type="EMBL" id="HBFA01001676">
    <property type="protein sequence ID" value="CAD8648951.1"/>
    <property type="molecule type" value="Transcribed_RNA"/>
</dbReference>